<evidence type="ECO:0000313" key="1">
    <source>
        <dbReference type="EMBL" id="QDZ18216.1"/>
    </source>
</evidence>
<gene>
    <name evidence="1" type="ORF">A3770_01p07340</name>
</gene>
<organism evidence="1 2">
    <name type="scientific">Chloropicon primus</name>
    <dbReference type="NCBI Taxonomy" id="1764295"/>
    <lineage>
        <taxon>Eukaryota</taxon>
        <taxon>Viridiplantae</taxon>
        <taxon>Chlorophyta</taxon>
        <taxon>Chloropicophyceae</taxon>
        <taxon>Chloropicales</taxon>
        <taxon>Chloropicaceae</taxon>
        <taxon>Chloropicon</taxon>
    </lineage>
</organism>
<dbReference type="AlphaFoldDB" id="A0A5B8MCK3"/>
<dbReference type="Proteomes" id="UP000316726">
    <property type="component" value="Chromosome 1"/>
</dbReference>
<reference evidence="1 2" key="1">
    <citation type="submission" date="2018-07" db="EMBL/GenBank/DDBJ databases">
        <title>The complete nuclear genome of the prasinophyte Chloropicon primus (CCMP1205).</title>
        <authorList>
            <person name="Pombert J.-F."/>
            <person name="Otis C."/>
            <person name="Turmel M."/>
            <person name="Lemieux C."/>
        </authorList>
    </citation>
    <scope>NUCLEOTIDE SEQUENCE [LARGE SCALE GENOMIC DNA]</scope>
    <source>
        <strain evidence="1 2">CCMP1205</strain>
    </source>
</reference>
<name>A0A5B8MCK3_9CHLO</name>
<dbReference type="OrthoDB" id="568009at2759"/>
<protein>
    <submittedName>
        <fullName evidence="1">Uncharacterized protein</fullName>
    </submittedName>
</protein>
<proteinExistence type="predicted"/>
<keyword evidence="2" id="KW-1185">Reference proteome</keyword>
<evidence type="ECO:0000313" key="2">
    <source>
        <dbReference type="Proteomes" id="UP000316726"/>
    </source>
</evidence>
<dbReference type="EMBL" id="CP031034">
    <property type="protein sequence ID" value="QDZ18216.1"/>
    <property type="molecule type" value="Genomic_DNA"/>
</dbReference>
<sequence>MAYNLYQVQMAQAWTERVKKENAMAERFWATRKSDDLMSEVSVRTNATSRSTDTTVLKARLEALESELARERDYRKKVESDLKVLKGITEE</sequence>
<accession>A0A5B8MCK3</accession>